<protein>
    <submittedName>
        <fullName evidence="2">Urocanate hydratase</fullName>
        <ecNumber evidence="2">4.2.1.49</ecNumber>
    </submittedName>
</protein>
<feature type="non-terminal residue" evidence="2">
    <location>
        <position position="31"/>
    </location>
</feature>
<sequence>GAGADRLPGAAGADLLGGAGAKAPAGDGVQR</sequence>
<dbReference type="GO" id="GO:0016153">
    <property type="term" value="F:urocanate hydratase activity"/>
    <property type="evidence" value="ECO:0007669"/>
    <property type="project" value="UniProtKB-EC"/>
</dbReference>
<feature type="region of interest" description="Disordered" evidence="1">
    <location>
        <begin position="1"/>
        <end position="31"/>
    </location>
</feature>
<gene>
    <name evidence="2" type="ORF">AVDCRST_MAG90-407</name>
</gene>
<feature type="compositionally biased region" description="Low complexity" evidence="1">
    <location>
        <begin position="1"/>
        <end position="14"/>
    </location>
</feature>
<proteinExistence type="predicted"/>
<dbReference type="AlphaFoldDB" id="A0A6J4KQ39"/>
<evidence type="ECO:0000256" key="1">
    <source>
        <dbReference type="SAM" id="MobiDB-lite"/>
    </source>
</evidence>
<organism evidence="2">
    <name type="scientific">uncultured Microvirga sp</name>
    <dbReference type="NCBI Taxonomy" id="412392"/>
    <lineage>
        <taxon>Bacteria</taxon>
        <taxon>Pseudomonadati</taxon>
        <taxon>Pseudomonadota</taxon>
        <taxon>Alphaproteobacteria</taxon>
        <taxon>Hyphomicrobiales</taxon>
        <taxon>Methylobacteriaceae</taxon>
        <taxon>Microvirga</taxon>
        <taxon>environmental samples</taxon>
    </lineage>
</organism>
<dbReference type="EC" id="4.2.1.49" evidence="2"/>
<name>A0A6J4KQ39_9HYPH</name>
<reference evidence="2" key="1">
    <citation type="submission" date="2020-02" db="EMBL/GenBank/DDBJ databases">
        <authorList>
            <person name="Meier V. D."/>
        </authorList>
    </citation>
    <scope>NUCLEOTIDE SEQUENCE</scope>
    <source>
        <strain evidence="2">AVDCRST_MAG90</strain>
    </source>
</reference>
<feature type="non-terminal residue" evidence="2">
    <location>
        <position position="1"/>
    </location>
</feature>
<feature type="compositionally biased region" description="Low complexity" evidence="1">
    <location>
        <begin position="21"/>
        <end position="31"/>
    </location>
</feature>
<dbReference type="EMBL" id="CADCUC010000077">
    <property type="protein sequence ID" value="CAA9310461.1"/>
    <property type="molecule type" value="Genomic_DNA"/>
</dbReference>
<accession>A0A6J4KQ39</accession>
<keyword evidence="2" id="KW-0456">Lyase</keyword>
<evidence type="ECO:0000313" key="2">
    <source>
        <dbReference type="EMBL" id="CAA9310461.1"/>
    </source>
</evidence>